<reference evidence="18 19" key="1">
    <citation type="submission" date="2024-02" db="EMBL/GenBank/DDBJ databases">
        <title>Microbulbifer aestuariivivens NBRC 112533.</title>
        <authorList>
            <person name="Ichikawa N."/>
            <person name="Katano-Makiyama Y."/>
            <person name="Hidaka K."/>
        </authorList>
    </citation>
    <scope>NUCLEOTIDE SEQUENCE [LARGE SCALE GENOMIC DNA]</scope>
    <source>
        <strain evidence="18 19">NBRC 112533</strain>
    </source>
</reference>
<evidence type="ECO:0000313" key="19">
    <source>
        <dbReference type="Proteomes" id="UP001408594"/>
    </source>
</evidence>
<dbReference type="Gene3D" id="3.40.1170.60">
    <property type="match status" value="1"/>
</dbReference>
<name>A0ABP9WR03_9GAMM</name>
<dbReference type="RefSeq" id="WP_345551486.1">
    <property type="nucleotide sequence ID" value="NZ_BAABRT010000018.1"/>
</dbReference>
<evidence type="ECO:0000256" key="10">
    <source>
        <dbReference type="ARBA" id="ARBA00022842"/>
    </source>
</evidence>
<feature type="region of interest" description="Disordered" evidence="16">
    <location>
        <begin position="361"/>
        <end position="384"/>
    </location>
</feature>
<comment type="similarity">
    <text evidence="2 15">Belongs to the DNA polymerase type-Y family.</text>
</comment>
<dbReference type="InterPro" id="IPR050116">
    <property type="entry name" value="DNA_polymerase-Y"/>
</dbReference>
<evidence type="ECO:0000256" key="3">
    <source>
        <dbReference type="ARBA" id="ARBA00022457"/>
    </source>
</evidence>
<keyword evidence="8 15" id="KW-0479">Metal-binding</keyword>
<dbReference type="InterPro" id="IPR017961">
    <property type="entry name" value="DNA_pol_Y-fam_little_finger"/>
</dbReference>
<dbReference type="InterPro" id="IPR043128">
    <property type="entry name" value="Rev_trsase/Diguanyl_cyclase"/>
</dbReference>
<dbReference type="EMBL" id="BAABRT010000018">
    <property type="protein sequence ID" value="GAA5525634.1"/>
    <property type="molecule type" value="Genomic_DNA"/>
</dbReference>
<dbReference type="Pfam" id="PF11799">
    <property type="entry name" value="IMS_C"/>
    <property type="match status" value="1"/>
</dbReference>
<evidence type="ECO:0000256" key="14">
    <source>
        <dbReference type="ARBA" id="ARBA00049244"/>
    </source>
</evidence>
<keyword evidence="4 15" id="KW-0963">Cytoplasm</keyword>
<dbReference type="NCBIfam" id="NF002677">
    <property type="entry name" value="PRK02406.1"/>
    <property type="match status" value="1"/>
</dbReference>
<dbReference type="PANTHER" id="PTHR11076:SF33">
    <property type="entry name" value="DNA POLYMERASE KAPPA"/>
    <property type="match status" value="1"/>
</dbReference>
<evidence type="ECO:0000256" key="8">
    <source>
        <dbReference type="ARBA" id="ARBA00022723"/>
    </source>
</evidence>
<evidence type="ECO:0000256" key="7">
    <source>
        <dbReference type="ARBA" id="ARBA00022705"/>
    </source>
</evidence>
<dbReference type="EC" id="2.7.7.7" evidence="15"/>
<comment type="cofactor">
    <cofactor evidence="15">
        <name>Mg(2+)</name>
        <dbReference type="ChEBI" id="CHEBI:18420"/>
    </cofactor>
    <text evidence="15">Binds 2 magnesium ions per subunit.</text>
</comment>
<dbReference type="PROSITE" id="PS50173">
    <property type="entry name" value="UMUC"/>
    <property type="match status" value="1"/>
</dbReference>
<dbReference type="Pfam" id="PF21999">
    <property type="entry name" value="IMS_HHH_1"/>
    <property type="match status" value="1"/>
</dbReference>
<dbReference type="Proteomes" id="UP001408594">
    <property type="component" value="Unassembled WGS sequence"/>
</dbReference>
<dbReference type="InterPro" id="IPR043502">
    <property type="entry name" value="DNA/RNA_pol_sf"/>
</dbReference>
<evidence type="ECO:0000256" key="12">
    <source>
        <dbReference type="ARBA" id="ARBA00023125"/>
    </source>
</evidence>
<organism evidence="18 19">
    <name type="scientific">Microbulbifer aestuariivivens</name>
    <dbReference type="NCBI Taxonomy" id="1908308"/>
    <lineage>
        <taxon>Bacteria</taxon>
        <taxon>Pseudomonadati</taxon>
        <taxon>Pseudomonadota</taxon>
        <taxon>Gammaproteobacteria</taxon>
        <taxon>Cellvibrionales</taxon>
        <taxon>Microbulbiferaceae</taxon>
        <taxon>Microbulbifer</taxon>
    </lineage>
</organism>
<dbReference type="Pfam" id="PF00817">
    <property type="entry name" value="IMS"/>
    <property type="match status" value="1"/>
</dbReference>
<evidence type="ECO:0000256" key="16">
    <source>
        <dbReference type="SAM" id="MobiDB-lite"/>
    </source>
</evidence>
<feature type="site" description="Substrate discrimination" evidence="15">
    <location>
        <position position="13"/>
    </location>
</feature>
<dbReference type="PANTHER" id="PTHR11076">
    <property type="entry name" value="DNA REPAIR POLYMERASE UMUC / TRANSFERASE FAMILY MEMBER"/>
    <property type="match status" value="1"/>
</dbReference>
<keyword evidence="3 15" id="KW-0515">Mutator protein</keyword>
<feature type="binding site" evidence="15">
    <location>
        <position position="103"/>
    </location>
    <ligand>
        <name>Mg(2+)</name>
        <dbReference type="ChEBI" id="CHEBI:18420"/>
    </ligand>
</feature>
<evidence type="ECO:0000256" key="6">
    <source>
        <dbReference type="ARBA" id="ARBA00022695"/>
    </source>
</evidence>
<keyword evidence="12 15" id="KW-0238">DNA-binding</keyword>
<keyword evidence="5 15" id="KW-0808">Transferase</keyword>
<comment type="subunit">
    <text evidence="15">Monomer.</text>
</comment>
<keyword evidence="13 15" id="KW-0234">DNA repair</keyword>
<keyword evidence="10 15" id="KW-0460">Magnesium</keyword>
<dbReference type="Gene3D" id="1.10.150.20">
    <property type="entry name" value="5' to 3' exonuclease, C-terminal subdomain"/>
    <property type="match status" value="1"/>
</dbReference>
<comment type="caution">
    <text evidence="18">The sequence shown here is derived from an EMBL/GenBank/DDBJ whole genome shotgun (WGS) entry which is preliminary data.</text>
</comment>
<keyword evidence="11 15" id="KW-0239">DNA-directed DNA polymerase</keyword>
<dbReference type="InterPro" id="IPR022880">
    <property type="entry name" value="DNApol_IV"/>
</dbReference>
<evidence type="ECO:0000256" key="9">
    <source>
        <dbReference type="ARBA" id="ARBA00022763"/>
    </source>
</evidence>
<keyword evidence="9 15" id="KW-0227">DNA damage</keyword>
<dbReference type="SUPFAM" id="SSF100879">
    <property type="entry name" value="Lesion bypass DNA polymerase (Y-family), little finger domain"/>
    <property type="match status" value="1"/>
</dbReference>
<comment type="subcellular location">
    <subcellularLocation>
        <location evidence="1 15">Cytoplasm</location>
    </subcellularLocation>
</comment>
<keyword evidence="7 15" id="KW-0235">DNA replication</keyword>
<evidence type="ECO:0000256" key="4">
    <source>
        <dbReference type="ARBA" id="ARBA00022490"/>
    </source>
</evidence>
<evidence type="ECO:0000259" key="17">
    <source>
        <dbReference type="PROSITE" id="PS50173"/>
    </source>
</evidence>
<gene>
    <name evidence="18" type="primary">dinB_1</name>
    <name evidence="15" type="synonym">dinB</name>
    <name evidence="18" type="ORF">Maes01_02206</name>
</gene>
<evidence type="ECO:0000256" key="13">
    <source>
        <dbReference type="ARBA" id="ARBA00023204"/>
    </source>
</evidence>
<feature type="compositionally biased region" description="Low complexity" evidence="16">
    <location>
        <begin position="363"/>
        <end position="378"/>
    </location>
</feature>
<keyword evidence="6 15" id="KW-0548">Nucleotidyltransferase</keyword>
<dbReference type="Gene3D" id="3.30.70.270">
    <property type="match status" value="1"/>
</dbReference>
<evidence type="ECO:0000256" key="15">
    <source>
        <dbReference type="HAMAP-Rule" id="MF_01113"/>
    </source>
</evidence>
<comment type="catalytic activity">
    <reaction evidence="14 15">
        <text>DNA(n) + a 2'-deoxyribonucleoside 5'-triphosphate = DNA(n+1) + diphosphate</text>
        <dbReference type="Rhea" id="RHEA:22508"/>
        <dbReference type="Rhea" id="RHEA-COMP:17339"/>
        <dbReference type="Rhea" id="RHEA-COMP:17340"/>
        <dbReference type="ChEBI" id="CHEBI:33019"/>
        <dbReference type="ChEBI" id="CHEBI:61560"/>
        <dbReference type="ChEBI" id="CHEBI:173112"/>
        <dbReference type="EC" id="2.7.7.7"/>
    </reaction>
</comment>
<evidence type="ECO:0000256" key="2">
    <source>
        <dbReference type="ARBA" id="ARBA00010945"/>
    </source>
</evidence>
<evidence type="ECO:0000256" key="5">
    <source>
        <dbReference type="ARBA" id="ARBA00022679"/>
    </source>
</evidence>
<dbReference type="InterPro" id="IPR053848">
    <property type="entry name" value="IMS_HHH_1"/>
</dbReference>
<keyword evidence="19" id="KW-1185">Reference proteome</keyword>
<evidence type="ECO:0000256" key="11">
    <source>
        <dbReference type="ARBA" id="ARBA00022932"/>
    </source>
</evidence>
<sequence length="384" mass="42532">MRKIIHCDCDCFYASVEMRDDPNLRGRPLAVGGSSDRRGVISTCNYEARSYGVRSAMPTAHAKRLCPDLIVVPGNMKKYREVSAEIRQIFLDYSDRIEPLSLDEAYIDVTDSGHCDGSATRIAEQIRARVREQLGITISAGVAPNKFLAKIASDWRKPDGLTVIPPAAVEEFVLRLPVAKIHGVGRVTAEKMQRQGIRTCADLRNLSQVELAQRYGKFGNRLYQLCRGQDDRPVSVDSSRKSVSVERTFSEDLPGIADWEQQLPLLYGRLQERLEGLSARYQVSGAFVKVKYADFTTSTQERASHSSRISDFKQLLRQSWERRQGAIRLLGLGVKLKDLRTGEGPEQLLLPLELERKASAIEGLPQPSSSLTPGSSPGSEGGAG</sequence>
<dbReference type="InterPro" id="IPR036775">
    <property type="entry name" value="DNA_pol_Y-fam_lit_finger_sf"/>
</dbReference>
<evidence type="ECO:0000313" key="18">
    <source>
        <dbReference type="EMBL" id="GAA5525634.1"/>
    </source>
</evidence>
<dbReference type="Gene3D" id="3.30.1490.100">
    <property type="entry name" value="DNA polymerase, Y-family, little finger domain"/>
    <property type="match status" value="1"/>
</dbReference>
<dbReference type="SUPFAM" id="SSF56672">
    <property type="entry name" value="DNA/RNA polymerases"/>
    <property type="match status" value="1"/>
</dbReference>
<feature type="active site" evidence="15">
    <location>
        <position position="104"/>
    </location>
</feature>
<dbReference type="InterPro" id="IPR001126">
    <property type="entry name" value="UmuC"/>
</dbReference>
<dbReference type="CDD" id="cd03586">
    <property type="entry name" value="PolY_Pol_IV_kappa"/>
    <property type="match status" value="1"/>
</dbReference>
<protein>
    <recommendedName>
        <fullName evidence="15">DNA polymerase IV</fullName>
        <shortName evidence="15">Pol IV</shortName>
        <ecNumber evidence="15">2.7.7.7</ecNumber>
    </recommendedName>
</protein>
<feature type="binding site" evidence="15">
    <location>
        <position position="8"/>
    </location>
    <ligand>
        <name>Mg(2+)</name>
        <dbReference type="ChEBI" id="CHEBI:18420"/>
    </ligand>
</feature>
<evidence type="ECO:0000256" key="1">
    <source>
        <dbReference type="ARBA" id="ARBA00004496"/>
    </source>
</evidence>
<proteinExistence type="inferred from homology"/>
<accession>A0ABP9WR03</accession>
<feature type="domain" description="UmuC" evidence="17">
    <location>
        <begin position="4"/>
        <end position="185"/>
    </location>
</feature>
<dbReference type="HAMAP" id="MF_01113">
    <property type="entry name" value="DNApol_IV"/>
    <property type="match status" value="1"/>
</dbReference>
<comment type="function">
    <text evidence="15">Poorly processive, error-prone DNA polymerase involved in untargeted mutagenesis. Copies undamaged DNA at stalled replication forks, which arise in vivo from mismatched or misaligned primer ends. These misaligned primers can be extended by PolIV. Exhibits no 3'-5' exonuclease (proofreading) activity. May be involved in translesional synthesis, in conjunction with the beta clamp from PolIII.</text>
</comment>